<name>A0A7K4LT68_9AVES</name>
<feature type="compositionally biased region" description="Basic residues" evidence="5">
    <location>
        <begin position="256"/>
        <end position="265"/>
    </location>
</feature>
<feature type="compositionally biased region" description="Basic and acidic residues" evidence="5">
    <location>
        <begin position="95"/>
        <end position="121"/>
    </location>
</feature>
<feature type="region of interest" description="Disordered" evidence="5">
    <location>
        <begin position="95"/>
        <end position="504"/>
    </location>
</feature>
<evidence type="ECO:0000256" key="1">
    <source>
        <dbReference type="ARBA" id="ARBA00004123"/>
    </source>
</evidence>
<gene>
    <name evidence="8" type="primary">Eloa_1</name>
    <name evidence="8" type="ORF">CRYUND_R01301</name>
</gene>
<feature type="compositionally biased region" description="Basic and acidic residues" evidence="5">
    <location>
        <begin position="236"/>
        <end position="255"/>
    </location>
</feature>
<feature type="compositionally biased region" description="Polar residues" evidence="5">
    <location>
        <begin position="164"/>
        <end position="185"/>
    </location>
</feature>
<comment type="subcellular location">
    <subcellularLocation>
        <location evidence="1 4">Nucleus</location>
    </subcellularLocation>
</comment>
<dbReference type="CDD" id="cd00183">
    <property type="entry name" value="TFIIS_I"/>
    <property type="match status" value="1"/>
</dbReference>
<dbReference type="InterPro" id="IPR017923">
    <property type="entry name" value="TFIIS_N"/>
</dbReference>
<dbReference type="GO" id="GO:0070449">
    <property type="term" value="C:elongin complex"/>
    <property type="evidence" value="ECO:0007669"/>
    <property type="project" value="InterPro"/>
</dbReference>
<evidence type="ECO:0000313" key="9">
    <source>
        <dbReference type="Proteomes" id="UP000534426"/>
    </source>
</evidence>
<reference evidence="8 9" key="1">
    <citation type="submission" date="2019-09" db="EMBL/GenBank/DDBJ databases">
        <title>Bird 10,000 Genomes (B10K) Project - Family phase.</title>
        <authorList>
            <person name="Zhang G."/>
        </authorList>
    </citation>
    <scope>NUCLEOTIDE SEQUENCE [LARGE SCALE GENOMIC DNA]</scope>
    <source>
        <strain evidence="8">B10K-MSB-37135</strain>
        <tissue evidence="8">Heart</tissue>
    </source>
</reference>
<comment type="caution">
    <text evidence="8">The sequence shown here is derived from an EMBL/GenBank/DDBJ whole genome shotgun (WGS) entry which is preliminary data.</text>
</comment>
<feature type="compositionally biased region" description="Polar residues" evidence="5">
    <location>
        <begin position="134"/>
        <end position="144"/>
    </location>
</feature>
<feature type="compositionally biased region" description="Low complexity" evidence="5">
    <location>
        <begin position="466"/>
        <end position="480"/>
    </location>
</feature>
<dbReference type="InterPro" id="IPR001810">
    <property type="entry name" value="F-box_dom"/>
</dbReference>
<accession>A0A7K4LT68</accession>
<dbReference type="EMBL" id="VWPW01023678">
    <property type="protein sequence ID" value="NWJ07958.1"/>
    <property type="molecule type" value="Genomic_DNA"/>
</dbReference>
<evidence type="ECO:0000313" key="8">
    <source>
        <dbReference type="EMBL" id="NWJ07958.1"/>
    </source>
</evidence>
<keyword evidence="9" id="KW-1185">Reference proteome</keyword>
<evidence type="ECO:0000259" key="7">
    <source>
        <dbReference type="PROSITE" id="PS51319"/>
    </source>
</evidence>
<dbReference type="Pfam" id="PF06881">
    <property type="entry name" value="Elongin_A"/>
    <property type="match status" value="1"/>
</dbReference>
<evidence type="ECO:0000256" key="2">
    <source>
        <dbReference type="ARBA" id="ARBA00021346"/>
    </source>
</evidence>
<feature type="compositionally biased region" description="Basic and acidic residues" evidence="5">
    <location>
        <begin position="302"/>
        <end position="386"/>
    </location>
</feature>
<evidence type="ECO:0000256" key="5">
    <source>
        <dbReference type="SAM" id="MobiDB-lite"/>
    </source>
</evidence>
<evidence type="ECO:0000256" key="4">
    <source>
        <dbReference type="PROSITE-ProRule" id="PRU00649"/>
    </source>
</evidence>
<dbReference type="GO" id="GO:0006368">
    <property type="term" value="P:transcription elongation by RNA polymerase II"/>
    <property type="evidence" value="ECO:0007669"/>
    <property type="project" value="InterPro"/>
</dbReference>
<proteinExistence type="predicted"/>
<dbReference type="InterPro" id="IPR010684">
    <property type="entry name" value="RNA_pol_II_trans_fac_SIII_A"/>
</dbReference>
<feature type="compositionally biased region" description="Basic and acidic residues" evidence="5">
    <location>
        <begin position="394"/>
        <end position="407"/>
    </location>
</feature>
<feature type="compositionally biased region" description="Polar residues" evidence="5">
    <location>
        <begin position="426"/>
        <end position="438"/>
    </location>
</feature>
<feature type="domain" description="TFIIS N-terminal" evidence="7">
    <location>
        <begin position="28"/>
        <end position="91"/>
    </location>
</feature>
<evidence type="ECO:0000256" key="3">
    <source>
        <dbReference type="ARBA" id="ARBA00023242"/>
    </source>
</evidence>
<feature type="non-terminal residue" evidence="8">
    <location>
        <position position="795"/>
    </location>
</feature>
<dbReference type="InterPro" id="IPR003617">
    <property type="entry name" value="TFIIS/CRSP70_N_sub"/>
</dbReference>
<evidence type="ECO:0000259" key="6">
    <source>
        <dbReference type="PROSITE" id="PS50181"/>
    </source>
</evidence>
<feature type="compositionally biased region" description="Basic and acidic residues" evidence="5">
    <location>
        <begin position="266"/>
        <end position="293"/>
    </location>
</feature>
<dbReference type="InterPro" id="IPR035441">
    <property type="entry name" value="TFIIS/LEDGF_dom_sf"/>
</dbReference>
<keyword evidence="3 4" id="KW-0539">Nucleus</keyword>
<feature type="domain" description="F-box" evidence="6">
    <location>
        <begin position="596"/>
        <end position="640"/>
    </location>
</feature>
<protein>
    <recommendedName>
        <fullName evidence="2">Elongin-A</fullName>
    </recommendedName>
</protein>
<dbReference type="Gene3D" id="1.20.930.10">
    <property type="entry name" value="Conserved domain common to transcription factors TFIIS, elongin A, CRSP70"/>
    <property type="match status" value="1"/>
</dbReference>
<dbReference type="SUPFAM" id="SSF47676">
    <property type="entry name" value="Conserved domain common to transcription factors TFIIS, elongin A, CRSP70"/>
    <property type="match status" value="1"/>
</dbReference>
<dbReference type="Proteomes" id="UP000534426">
    <property type="component" value="Unassembled WGS sequence"/>
</dbReference>
<feature type="compositionally biased region" description="Acidic residues" evidence="5">
    <location>
        <begin position="203"/>
        <end position="217"/>
    </location>
</feature>
<feature type="compositionally biased region" description="Low complexity" evidence="5">
    <location>
        <begin position="750"/>
        <end position="762"/>
    </location>
</feature>
<organism evidence="8 9">
    <name type="scientific">Crypturellus undulatus</name>
    <dbReference type="NCBI Taxonomy" id="48396"/>
    <lineage>
        <taxon>Eukaryota</taxon>
        <taxon>Metazoa</taxon>
        <taxon>Chordata</taxon>
        <taxon>Craniata</taxon>
        <taxon>Vertebrata</taxon>
        <taxon>Euteleostomi</taxon>
        <taxon>Archelosauria</taxon>
        <taxon>Archosauria</taxon>
        <taxon>Dinosauria</taxon>
        <taxon>Saurischia</taxon>
        <taxon>Theropoda</taxon>
        <taxon>Coelurosauria</taxon>
        <taxon>Aves</taxon>
        <taxon>Palaeognathae</taxon>
        <taxon>Tinamiformes</taxon>
        <taxon>Tinamidae</taxon>
        <taxon>Crypturellus</taxon>
    </lineage>
</organism>
<dbReference type="Pfam" id="PF08711">
    <property type="entry name" value="Med26"/>
    <property type="match status" value="1"/>
</dbReference>
<feature type="non-terminal residue" evidence="8">
    <location>
        <position position="1"/>
    </location>
</feature>
<dbReference type="PROSITE" id="PS50181">
    <property type="entry name" value="FBOX"/>
    <property type="match status" value="1"/>
</dbReference>
<dbReference type="PROSITE" id="PS51319">
    <property type="entry name" value="TFIIS_N"/>
    <property type="match status" value="1"/>
</dbReference>
<dbReference type="PANTHER" id="PTHR15141:SF75">
    <property type="entry name" value="ELONGIN-A"/>
    <property type="match status" value="1"/>
</dbReference>
<dbReference type="Gene3D" id="6.10.250.3180">
    <property type="match status" value="1"/>
</dbReference>
<feature type="region of interest" description="Disordered" evidence="5">
    <location>
        <begin position="699"/>
        <end position="780"/>
    </location>
</feature>
<sequence>VLGRPGFSIADKKRRTGSIGAKHRIGKEEAMRWFQQKLLKSLKRLSELPITVDILVETGVGKTVNGLRKHELVGDFAKNLVARWKKLVPVSQEVDRNNLDSEDRDYDRSSSKKRQREVSPREDEEPDQDYSEPFQPSCSQSYSPNHRKKKPKRCPGSERAHQTYGYSSQEGKSWGRSSPVLSSDQEYSDCGQAASPEPSESPQDVDTDPYASEEQEEQVVFHRKASKGPSFQDKVGGSRERNPGEFHDKGNLSRNKEHKSSHKEKQRLDGRGEDRPSAFSPERLHKSSCKEQLQEAPVAAGSREKQRMSDGTKKEKTRESGTSRKEKLHTQSHLEESLDNHVKKQKHRDSEKSKLEKSKLSLETSTMEREKRKAESDSSNRSKEKGGSGSLKTSEGKHKASDVDKKSMGSSSNFGDGEVEDEFEQPTMSFESYLSYDQPQKKKKKVAKPTVSAVEKDRGHSKQNGSKASTKSSSSSSSRKSPSHKRTSEKKAEKSVPEPPKPNRILLDVVPTLPDIPLPPIQANYRPLPSIESIASSQTKRRAVSSPVEEAEAGFTGRRLNSKMQVYSGSKTAYLPKMMSLYQQCIRVLSNNIDSIYEVGGVPFSVLEPVLEKCTPEQLYRIEECNYALIEDTDQLWHNHCLRDFKNEKPQEFESWREMYLRLHDAREQRLLMLARNIGSAHANKPKGRVAKMAFVNSAAKPPRDVRRRQEKFGTGGPLLPEKTKIKPVLYTSSKSHSRVSEEQSYDGPSTSSAHSVPSSGSTFSSYDPRKPPVKKIAPMMAKTIKAFKNRFSRR</sequence>
<dbReference type="AlphaFoldDB" id="A0A7K4LT68"/>
<dbReference type="SMART" id="SM00509">
    <property type="entry name" value="TFS2N"/>
    <property type="match status" value="1"/>
</dbReference>
<dbReference type="PANTHER" id="PTHR15141">
    <property type="entry name" value="TRANSCRIPTION ELONGATION FACTOR B POLYPEPTIDE 3"/>
    <property type="match status" value="1"/>
</dbReference>
<dbReference type="InterPro" id="IPR051870">
    <property type="entry name" value="Elongin-A_domain"/>
</dbReference>